<dbReference type="InterPro" id="IPR005325">
    <property type="entry name" value="DUF308_memb"/>
</dbReference>
<dbReference type="RefSeq" id="WP_203951766.1">
    <property type="nucleotide sequence ID" value="NZ_BOOO01000004.1"/>
</dbReference>
<protein>
    <recommendedName>
        <fullName evidence="4">DUF308 domain-containing protein</fullName>
    </recommendedName>
</protein>
<dbReference type="Proteomes" id="UP000650628">
    <property type="component" value="Unassembled WGS sequence"/>
</dbReference>
<keyword evidence="1" id="KW-0812">Transmembrane</keyword>
<evidence type="ECO:0000313" key="3">
    <source>
        <dbReference type="Proteomes" id="UP000650628"/>
    </source>
</evidence>
<feature type="transmembrane region" description="Helical" evidence="1">
    <location>
        <begin position="120"/>
        <end position="138"/>
    </location>
</feature>
<accession>A0A8J3TIM8</accession>
<dbReference type="Pfam" id="PF03729">
    <property type="entry name" value="DUF308"/>
    <property type="match status" value="1"/>
</dbReference>
<feature type="transmembrane region" description="Helical" evidence="1">
    <location>
        <begin position="31"/>
        <end position="50"/>
    </location>
</feature>
<organism evidence="2 3">
    <name type="scientific">Planotetraspora mira</name>
    <dbReference type="NCBI Taxonomy" id="58121"/>
    <lineage>
        <taxon>Bacteria</taxon>
        <taxon>Bacillati</taxon>
        <taxon>Actinomycetota</taxon>
        <taxon>Actinomycetes</taxon>
        <taxon>Streptosporangiales</taxon>
        <taxon>Streptosporangiaceae</taxon>
        <taxon>Planotetraspora</taxon>
    </lineage>
</organism>
<evidence type="ECO:0000313" key="2">
    <source>
        <dbReference type="EMBL" id="GII27743.1"/>
    </source>
</evidence>
<reference evidence="2 3" key="1">
    <citation type="submission" date="2021-01" db="EMBL/GenBank/DDBJ databases">
        <title>Whole genome shotgun sequence of Planotetraspora mira NBRC 15435.</title>
        <authorList>
            <person name="Komaki H."/>
            <person name="Tamura T."/>
        </authorList>
    </citation>
    <scope>NUCLEOTIDE SEQUENCE [LARGE SCALE GENOMIC DNA]</scope>
    <source>
        <strain evidence="2 3">NBRC 15435</strain>
    </source>
</reference>
<dbReference type="EMBL" id="BOOO01000004">
    <property type="protein sequence ID" value="GII27743.1"/>
    <property type="molecule type" value="Genomic_DNA"/>
</dbReference>
<evidence type="ECO:0008006" key="4">
    <source>
        <dbReference type="Google" id="ProtNLM"/>
    </source>
</evidence>
<feature type="transmembrane region" description="Helical" evidence="1">
    <location>
        <begin position="7"/>
        <end position="25"/>
    </location>
</feature>
<feature type="transmembrane region" description="Helical" evidence="1">
    <location>
        <begin position="86"/>
        <end position="108"/>
    </location>
</feature>
<name>A0A8J3TIM8_9ACTN</name>
<feature type="transmembrane region" description="Helical" evidence="1">
    <location>
        <begin position="150"/>
        <end position="170"/>
    </location>
</feature>
<gene>
    <name evidence="2" type="ORF">Pmi06nite_11850</name>
</gene>
<keyword evidence="3" id="KW-1185">Reference proteome</keyword>
<feature type="transmembrane region" description="Helical" evidence="1">
    <location>
        <begin position="62"/>
        <end position="80"/>
    </location>
</feature>
<sequence length="187" mass="19327">MTILQRIYLVRGLVAIAWAVGFAAVHDSLSAVSVALLVAYPLIDVVASLLDAREDPGTPARTLQVFNTALSALAAVALGVTAISGAAAVLIAFGVWAIVSGAAQFTVAVRRRGPELGRQWPMLIAGALSVIAGATYLVAAAGESPSLNALITYTAAGGTFFVLQTVALAWRRRRMRDVPARPGASTT</sequence>
<evidence type="ECO:0000256" key="1">
    <source>
        <dbReference type="SAM" id="Phobius"/>
    </source>
</evidence>
<dbReference type="AlphaFoldDB" id="A0A8J3TIM8"/>
<keyword evidence="1" id="KW-0472">Membrane</keyword>
<keyword evidence="1" id="KW-1133">Transmembrane helix</keyword>
<comment type="caution">
    <text evidence="2">The sequence shown here is derived from an EMBL/GenBank/DDBJ whole genome shotgun (WGS) entry which is preliminary data.</text>
</comment>
<proteinExistence type="predicted"/>